<evidence type="ECO:0000259" key="3">
    <source>
        <dbReference type="Pfam" id="PF01408"/>
    </source>
</evidence>
<reference evidence="5 6" key="1">
    <citation type="submission" date="2020-12" db="EMBL/GenBank/DDBJ databases">
        <title>Brachybacterium sp. MASK1Z-5, whole genome shotgun sequence.</title>
        <authorList>
            <person name="Tuo L."/>
        </authorList>
    </citation>
    <scope>NUCLEOTIDE SEQUENCE [LARGE SCALE GENOMIC DNA]</scope>
    <source>
        <strain evidence="5 6">MASK1Z-5</strain>
    </source>
</reference>
<evidence type="ECO:0000313" key="5">
    <source>
        <dbReference type="EMBL" id="MBK0329993.1"/>
    </source>
</evidence>
<keyword evidence="2" id="KW-0520">NAD</keyword>
<evidence type="ECO:0000259" key="4">
    <source>
        <dbReference type="Pfam" id="PF22725"/>
    </source>
</evidence>
<keyword evidence="1" id="KW-0560">Oxidoreductase</keyword>
<proteinExistence type="predicted"/>
<evidence type="ECO:0000313" key="6">
    <source>
        <dbReference type="Proteomes" id="UP000612352"/>
    </source>
</evidence>
<dbReference type="Pfam" id="PF01408">
    <property type="entry name" value="GFO_IDH_MocA"/>
    <property type="match status" value="1"/>
</dbReference>
<dbReference type="InterPro" id="IPR036291">
    <property type="entry name" value="NAD(P)-bd_dom_sf"/>
</dbReference>
<dbReference type="Gene3D" id="3.40.50.720">
    <property type="entry name" value="NAD(P)-binding Rossmann-like Domain"/>
    <property type="match status" value="1"/>
</dbReference>
<evidence type="ECO:0000256" key="2">
    <source>
        <dbReference type="ARBA" id="ARBA00023027"/>
    </source>
</evidence>
<organism evidence="5 6">
    <name type="scientific">Brachybacterium halotolerans</name>
    <dbReference type="NCBI Taxonomy" id="2795215"/>
    <lineage>
        <taxon>Bacteria</taxon>
        <taxon>Bacillati</taxon>
        <taxon>Actinomycetota</taxon>
        <taxon>Actinomycetes</taxon>
        <taxon>Micrococcales</taxon>
        <taxon>Dermabacteraceae</taxon>
        <taxon>Brachybacterium</taxon>
    </lineage>
</organism>
<dbReference type="EMBL" id="JAEDAJ010000001">
    <property type="protein sequence ID" value="MBK0329993.1"/>
    <property type="molecule type" value="Genomic_DNA"/>
</dbReference>
<dbReference type="Proteomes" id="UP000612352">
    <property type="component" value="Unassembled WGS sequence"/>
</dbReference>
<dbReference type="InterPro" id="IPR000683">
    <property type="entry name" value="Gfo/Idh/MocA-like_OxRdtase_N"/>
</dbReference>
<dbReference type="SUPFAM" id="SSF55347">
    <property type="entry name" value="Glyceraldehyde-3-phosphate dehydrogenase-like, C-terminal domain"/>
    <property type="match status" value="1"/>
</dbReference>
<feature type="domain" description="Gfo/Idh/MocA-like oxidoreductase N-terminal" evidence="3">
    <location>
        <begin position="17"/>
        <end position="138"/>
    </location>
</feature>
<dbReference type="RefSeq" id="WP_200500662.1">
    <property type="nucleotide sequence ID" value="NZ_JAEDAJ010000001.1"/>
</dbReference>
<comment type="caution">
    <text evidence="5">The sequence shown here is derived from an EMBL/GenBank/DDBJ whole genome shotgun (WGS) entry which is preliminary data.</text>
</comment>
<accession>A0ABS1B5S5</accession>
<name>A0ABS1B5S5_9MICO</name>
<dbReference type="Pfam" id="PF22725">
    <property type="entry name" value="GFO_IDH_MocA_C3"/>
    <property type="match status" value="1"/>
</dbReference>
<dbReference type="PANTHER" id="PTHR43818">
    <property type="entry name" value="BCDNA.GH03377"/>
    <property type="match status" value="1"/>
</dbReference>
<dbReference type="SUPFAM" id="SSF51735">
    <property type="entry name" value="NAD(P)-binding Rossmann-fold domains"/>
    <property type="match status" value="1"/>
</dbReference>
<sequence length="388" mass="42054">MTTPDQDPRADGERPLGIALIGYEFMGRAHSQAWRTLGAAFDGPPVARRVIVGRDERKVSEAARRLDWEGYETDWRRAISRDDVDIVDICTPGFLHAEIAIAALEAGKHVLCEKPIANDTGEAERMVAAADAARQRGQVAALGHTYRRVPALAQARRLVKDGRLGGILQARASYLQDWLVDESAPMSWRLRRETAGSGALGDIGSHAIDQIQFLTGMRATSVRGRLTTAVPERPGEDGALEPVTVDDAAWATLELEGGAIASIEASRLATGRKNELVVELYGTDGALRFDLEALNELWFLDRTLPVAEQGFTRILVTEPEHPYLEGWWPQGHALGWENAFTNQAHDLLRAISGGAPFSPDFAEGLALQRVLDAVIASDAADGASTPVG</sequence>
<feature type="domain" description="GFO/IDH/MocA-like oxidoreductase" evidence="4">
    <location>
        <begin position="153"/>
        <end position="288"/>
    </location>
</feature>
<gene>
    <name evidence="5" type="ORF">I8D64_01055</name>
</gene>
<dbReference type="InterPro" id="IPR050463">
    <property type="entry name" value="Gfo/Idh/MocA_oxidrdct_glycsds"/>
</dbReference>
<evidence type="ECO:0000256" key="1">
    <source>
        <dbReference type="ARBA" id="ARBA00023002"/>
    </source>
</evidence>
<dbReference type="InterPro" id="IPR055170">
    <property type="entry name" value="GFO_IDH_MocA-like_dom"/>
</dbReference>
<keyword evidence="6" id="KW-1185">Reference proteome</keyword>
<dbReference type="Gene3D" id="3.30.360.10">
    <property type="entry name" value="Dihydrodipicolinate Reductase, domain 2"/>
    <property type="match status" value="1"/>
</dbReference>
<protein>
    <submittedName>
        <fullName evidence="5">Gfo/Idh/MocA family oxidoreductase</fullName>
    </submittedName>
</protein>
<dbReference type="PANTHER" id="PTHR43818:SF11">
    <property type="entry name" value="BCDNA.GH03377"/>
    <property type="match status" value="1"/>
</dbReference>